<dbReference type="InterPro" id="IPR000944">
    <property type="entry name" value="Tscrpt_reg_Rrf2"/>
</dbReference>
<dbReference type="Gene3D" id="1.10.10.10">
    <property type="entry name" value="Winged helix-like DNA-binding domain superfamily/Winged helix DNA-binding domain"/>
    <property type="match status" value="1"/>
</dbReference>
<accession>A0A7W6JC41</accession>
<dbReference type="PANTHER" id="PTHR33221">
    <property type="entry name" value="WINGED HELIX-TURN-HELIX TRANSCRIPTIONAL REGULATOR, RRF2 FAMILY"/>
    <property type="match status" value="1"/>
</dbReference>
<dbReference type="GO" id="GO:0003677">
    <property type="term" value="F:DNA binding"/>
    <property type="evidence" value="ECO:0007669"/>
    <property type="project" value="UniProtKB-KW"/>
</dbReference>
<evidence type="ECO:0000313" key="2">
    <source>
        <dbReference type="EMBL" id="MBB4081462.1"/>
    </source>
</evidence>
<dbReference type="EMBL" id="JACIDM010000001">
    <property type="protein sequence ID" value="MBB4081462.1"/>
    <property type="molecule type" value="Genomic_DNA"/>
</dbReference>
<dbReference type="AlphaFoldDB" id="A0A7W6JC41"/>
<dbReference type="PROSITE" id="PS51197">
    <property type="entry name" value="HTH_RRF2_2"/>
    <property type="match status" value="1"/>
</dbReference>
<dbReference type="Proteomes" id="UP000529946">
    <property type="component" value="Unassembled WGS sequence"/>
</dbReference>
<dbReference type="NCBIfam" id="TIGR00738">
    <property type="entry name" value="rrf2_super"/>
    <property type="match status" value="1"/>
</dbReference>
<dbReference type="Pfam" id="PF02082">
    <property type="entry name" value="Rrf2"/>
    <property type="match status" value="1"/>
</dbReference>
<dbReference type="SUPFAM" id="SSF46785">
    <property type="entry name" value="Winged helix' DNA-binding domain"/>
    <property type="match status" value="1"/>
</dbReference>
<evidence type="ECO:0000256" key="1">
    <source>
        <dbReference type="ARBA" id="ARBA00023125"/>
    </source>
</evidence>
<keyword evidence="3" id="KW-1185">Reference proteome</keyword>
<dbReference type="GO" id="GO:0003700">
    <property type="term" value="F:DNA-binding transcription factor activity"/>
    <property type="evidence" value="ECO:0007669"/>
    <property type="project" value="TreeGrafter"/>
</dbReference>
<dbReference type="InterPro" id="IPR036388">
    <property type="entry name" value="WH-like_DNA-bd_sf"/>
</dbReference>
<keyword evidence="1" id="KW-0238">DNA-binding</keyword>
<dbReference type="RefSeq" id="WP_183202157.1">
    <property type="nucleotide sequence ID" value="NZ_BAAAER010000002.1"/>
</dbReference>
<comment type="caution">
    <text evidence="2">The sequence shown here is derived from an EMBL/GenBank/DDBJ whole genome shotgun (WGS) entry which is preliminary data.</text>
</comment>
<dbReference type="InterPro" id="IPR036390">
    <property type="entry name" value="WH_DNA-bd_sf"/>
</dbReference>
<sequence length="159" mass="16893">MRLTRYTDYALRVLLYLGARPERLCSISEIAGAYGISQNHLMKVVNDLGRAGYLSSVRGRTGGLRLSRAPVEINVGAVIRHTEDGFDLVDCGSCVIAPACGLTGALGQALAAFMAVLDGYSLEDLLSKRADMLALFPLPDPGRSGAARSAPRRGVLKDA</sequence>
<organism evidence="2 3">
    <name type="scientific">Brevundimonas lenta</name>
    <dbReference type="NCBI Taxonomy" id="424796"/>
    <lineage>
        <taxon>Bacteria</taxon>
        <taxon>Pseudomonadati</taxon>
        <taxon>Pseudomonadota</taxon>
        <taxon>Alphaproteobacteria</taxon>
        <taxon>Caulobacterales</taxon>
        <taxon>Caulobacteraceae</taxon>
        <taxon>Brevundimonas</taxon>
    </lineage>
</organism>
<gene>
    <name evidence="2" type="ORF">GGR12_000301</name>
</gene>
<proteinExistence type="predicted"/>
<name>A0A7W6JC41_9CAUL</name>
<evidence type="ECO:0000313" key="3">
    <source>
        <dbReference type="Proteomes" id="UP000529946"/>
    </source>
</evidence>
<dbReference type="PANTHER" id="PTHR33221:SF4">
    <property type="entry name" value="HTH-TYPE TRANSCRIPTIONAL REPRESSOR NSRR"/>
    <property type="match status" value="1"/>
</dbReference>
<protein>
    <submittedName>
        <fullName evidence="2">Rrf2 family nitric oxide-sensitive transcriptional repressor</fullName>
    </submittedName>
</protein>
<dbReference type="GO" id="GO:0005829">
    <property type="term" value="C:cytosol"/>
    <property type="evidence" value="ECO:0007669"/>
    <property type="project" value="TreeGrafter"/>
</dbReference>
<reference evidence="2 3" key="1">
    <citation type="submission" date="2020-08" db="EMBL/GenBank/DDBJ databases">
        <title>Genomic Encyclopedia of Type Strains, Phase IV (KMG-IV): sequencing the most valuable type-strain genomes for metagenomic binning, comparative biology and taxonomic classification.</title>
        <authorList>
            <person name="Goeker M."/>
        </authorList>
    </citation>
    <scope>NUCLEOTIDE SEQUENCE [LARGE SCALE GENOMIC DNA]</scope>
    <source>
        <strain evidence="2 3">DSM 23960</strain>
    </source>
</reference>